<sequence length="49" mass="5914">MRMIGFRRGVFSLKSPPQKYLVDVFIFNILILNINSVFEPFTPWRKKLR</sequence>
<keyword evidence="3" id="KW-1185">Reference proteome</keyword>
<proteinExistence type="predicted"/>
<dbReference type="AlphaFoldDB" id="A0A0G4JZ81"/>
<gene>
    <name evidence="2" type="ORF">BN1221_03649</name>
</gene>
<evidence type="ECO:0000313" key="2">
    <source>
        <dbReference type="EMBL" id="CPR19235.1"/>
    </source>
</evidence>
<reference evidence="3" key="1">
    <citation type="submission" date="2015-01" db="EMBL/GenBank/DDBJ databases">
        <authorList>
            <person name="Paterson Steve"/>
        </authorList>
    </citation>
    <scope>NUCLEOTIDE SEQUENCE [LARGE SCALE GENOMIC DNA]</scope>
    <source>
        <strain evidence="3">OBR1</strain>
    </source>
</reference>
<name>A0A0G4JZ81_9GAMM</name>
<dbReference type="STRING" id="1109412.BN1221_03649"/>
<keyword evidence="1" id="KW-1133">Transmembrane helix</keyword>
<accession>A0A0G4JZ81</accession>
<organism evidence="2 3">
    <name type="scientific">Brenneria goodwinii</name>
    <dbReference type="NCBI Taxonomy" id="1109412"/>
    <lineage>
        <taxon>Bacteria</taxon>
        <taxon>Pseudomonadati</taxon>
        <taxon>Pseudomonadota</taxon>
        <taxon>Gammaproteobacteria</taxon>
        <taxon>Enterobacterales</taxon>
        <taxon>Pectobacteriaceae</taxon>
        <taxon>Brenneria</taxon>
    </lineage>
</organism>
<protein>
    <submittedName>
        <fullName evidence="2">Uncharacterized protein</fullName>
    </submittedName>
</protein>
<evidence type="ECO:0000256" key="1">
    <source>
        <dbReference type="SAM" id="Phobius"/>
    </source>
</evidence>
<keyword evidence="1" id="KW-0812">Transmembrane</keyword>
<dbReference type="EMBL" id="CGIG01000001">
    <property type="protein sequence ID" value="CPR19235.1"/>
    <property type="molecule type" value="Genomic_DNA"/>
</dbReference>
<evidence type="ECO:0000313" key="3">
    <source>
        <dbReference type="Proteomes" id="UP000044377"/>
    </source>
</evidence>
<keyword evidence="1" id="KW-0472">Membrane</keyword>
<dbReference type="Proteomes" id="UP000044377">
    <property type="component" value="Unassembled WGS sequence"/>
</dbReference>
<feature type="transmembrane region" description="Helical" evidence="1">
    <location>
        <begin position="20"/>
        <end position="38"/>
    </location>
</feature>